<evidence type="ECO:0000313" key="2">
    <source>
        <dbReference type="EMBL" id="SHM84267.1"/>
    </source>
</evidence>
<keyword evidence="3" id="KW-1185">Reference proteome</keyword>
<reference evidence="2 3" key="1">
    <citation type="submission" date="2016-11" db="EMBL/GenBank/DDBJ databases">
        <authorList>
            <person name="Jaros S."/>
            <person name="Januszkiewicz K."/>
            <person name="Wedrychowicz H."/>
        </authorList>
    </citation>
    <scope>NUCLEOTIDE SEQUENCE [LARGE SCALE GENOMIC DNA]</scope>
    <source>
        <strain evidence="2 3">DSM 27406</strain>
    </source>
</reference>
<organism evidence="2 3">
    <name type="scientific">Chitinophaga jiangningensis</name>
    <dbReference type="NCBI Taxonomy" id="1419482"/>
    <lineage>
        <taxon>Bacteria</taxon>
        <taxon>Pseudomonadati</taxon>
        <taxon>Bacteroidota</taxon>
        <taxon>Chitinophagia</taxon>
        <taxon>Chitinophagales</taxon>
        <taxon>Chitinophagaceae</taxon>
        <taxon>Chitinophaga</taxon>
    </lineage>
</organism>
<sequence length="161" mass="17696">MEATRQYNKFTTGTIALTALLAGTLDLATSCILFTVRSGKSFVEVLKFIASALLGPAAYSGNPAIPWLGVLFHYAIAFVFTTFFFLVYPFIRKGIRNTFLIAIIYGLFVWVVMNVIVLPFTHVKQIPFTTFGVSVGALVLIIMIGLPLAIVAERVSEPEKK</sequence>
<keyword evidence="1" id="KW-0472">Membrane</keyword>
<dbReference type="RefSeq" id="WP_073086932.1">
    <property type="nucleotide sequence ID" value="NZ_FRBL01000012.1"/>
</dbReference>
<dbReference type="EMBL" id="FRBL01000012">
    <property type="protein sequence ID" value="SHM84267.1"/>
    <property type="molecule type" value="Genomic_DNA"/>
</dbReference>
<feature type="transmembrane region" description="Helical" evidence="1">
    <location>
        <begin position="98"/>
        <end position="120"/>
    </location>
</feature>
<accession>A0A1M7M265</accession>
<feature type="transmembrane region" description="Helical" evidence="1">
    <location>
        <begin position="126"/>
        <end position="152"/>
    </location>
</feature>
<dbReference type="OrthoDB" id="7564746at2"/>
<feature type="transmembrane region" description="Helical" evidence="1">
    <location>
        <begin position="15"/>
        <end position="36"/>
    </location>
</feature>
<name>A0A1M7M265_9BACT</name>
<proteinExistence type="predicted"/>
<evidence type="ECO:0008006" key="4">
    <source>
        <dbReference type="Google" id="ProtNLM"/>
    </source>
</evidence>
<keyword evidence="1" id="KW-1133">Transmembrane helix</keyword>
<feature type="transmembrane region" description="Helical" evidence="1">
    <location>
        <begin position="71"/>
        <end position="91"/>
    </location>
</feature>
<keyword evidence="1" id="KW-0812">Transmembrane</keyword>
<dbReference type="AlphaFoldDB" id="A0A1M7M265"/>
<evidence type="ECO:0000313" key="3">
    <source>
        <dbReference type="Proteomes" id="UP000184420"/>
    </source>
</evidence>
<evidence type="ECO:0000256" key="1">
    <source>
        <dbReference type="SAM" id="Phobius"/>
    </source>
</evidence>
<dbReference type="STRING" id="1419482.SAMN05444266_1127"/>
<dbReference type="Proteomes" id="UP000184420">
    <property type="component" value="Unassembled WGS sequence"/>
</dbReference>
<protein>
    <recommendedName>
        <fullName evidence="4">DUF1440 domain-containing protein</fullName>
    </recommendedName>
</protein>
<gene>
    <name evidence="2" type="ORF">SAMN05444266_1127</name>
</gene>